<gene>
    <name evidence="2" type="ORF">U1T56_06185</name>
</gene>
<dbReference type="InterPro" id="IPR036873">
    <property type="entry name" value="Rhodanese-like_dom_sf"/>
</dbReference>
<keyword evidence="3" id="KW-1185">Reference proteome</keyword>
<dbReference type="SUPFAM" id="SSF52821">
    <property type="entry name" value="Rhodanese/Cell cycle control phosphatase"/>
    <property type="match status" value="1"/>
</dbReference>
<accession>A0ABU8XNG3</accession>
<proteinExistence type="predicted"/>
<reference evidence="2 3" key="1">
    <citation type="submission" date="2024-01" db="EMBL/GenBank/DDBJ databases">
        <title>Multi-omics insights into the function and evolution of sodium benzoate biodegradation pathways in Benzoatithermus flavus gen. nov., sp. nov. from hot spring.</title>
        <authorList>
            <person name="Hu C.-J."/>
            <person name="Li W.-J."/>
        </authorList>
    </citation>
    <scope>NUCLEOTIDE SEQUENCE [LARGE SCALE GENOMIC DNA]</scope>
    <source>
        <strain evidence="2 3">SYSU G07066</strain>
    </source>
</reference>
<organism evidence="2 3">
    <name type="scientific">Benzoatithermus flavus</name>
    <dbReference type="NCBI Taxonomy" id="3108223"/>
    <lineage>
        <taxon>Bacteria</taxon>
        <taxon>Pseudomonadati</taxon>
        <taxon>Pseudomonadota</taxon>
        <taxon>Alphaproteobacteria</taxon>
        <taxon>Geminicoccales</taxon>
        <taxon>Geminicoccaceae</taxon>
        <taxon>Benzoatithermus</taxon>
    </lineage>
</organism>
<evidence type="ECO:0000313" key="2">
    <source>
        <dbReference type="EMBL" id="MEK0082730.1"/>
    </source>
</evidence>
<name>A0ABU8XNG3_9PROT</name>
<dbReference type="InterPro" id="IPR001763">
    <property type="entry name" value="Rhodanese-like_dom"/>
</dbReference>
<feature type="domain" description="Rhodanese" evidence="1">
    <location>
        <begin position="33"/>
        <end position="69"/>
    </location>
</feature>
<evidence type="ECO:0000259" key="1">
    <source>
        <dbReference type="PROSITE" id="PS50206"/>
    </source>
</evidence>
<dbReference type="Gene3D" id="3.40.250.10">
    <property type="entry name" value="Rhodanese-like domain"/>
    <property type="match status" value="1"/>
</dbReference>
<sequence length="70" mass="7238">MLAVAALLLAGIDAARAEIGKPLTPAELEPLVRAGQVRVVDIRNAKPAADGRTAYETGHIPGAVPAPYPR</sequence>
<dbReference type="Proteomes" id="UP001375743">
    <property type="component" value="Unassembled WGS sequence"/>
</dbReference>
<comment type="caution">
    <text evidence="2">The sequence shown here is derived from an EMBL/GenBank/DDBJ whole genome shotgun (WGS) entry which is preliminary data.</text>
</comment>
<dbReference type="EMBL" id="JBBLZC010000004">
    <property type="protein sequence ID" value="MEK0082730.1"/>
    <property type="molecule type" value="Genomic_DNA"/>
</dbReference>
<protein>
    <submittedName>
        <fullName evidence="2">Rhodanese-like domain-containing protein</fullName>
    </submittedName>
</protein>
<evidence type="ECO:0000313" key="3">
    <source>
        <dbReference type="Proteomes" id="UP001375743"/>
    </source>
</evidence>
<dbReference type="RefSeq" id="WP_418158571.1">
    <property type="nucleotide sequence ID" value="NZ_JBBLZC010000004.1"/>
</dbReference>
<dbReference type="PROSITE" id="PS50206">
    <property type="entry name" value="RHODANESE_3"/>
    <property type="match status" value="1"/>
</dbReference>